<evidence type="ECO:0000256" key="1">
    <source>
        <dbReference type="SAM" id="Phobius"/>
    </source>
</evidence>
<keyword evidence="1" id="KW-0472">Membrane</keyword>
<comment type="caution">
    <text evidence="2">The sequence shown here is derived from an EMBL/GenBank/DDBJ whole genome shotgun (WGS) entry which is preliminary data.</text>
</comment>
<name>A0A933SDM3_UNCEI</name>
<protein>
    <submittedName>
        <fullName evidence="2">Uncharacterized protein</fullName>
    </submittedName>
</protein>
<feature type="transmembrane region" description="Helical" evidence="1">
    <location>
        <begin position="80"/>
        <end position="103"/>
    </location>
</feature>
<reference evidence="2" key="1">
    <citation type="submission" date="2020-07" db="EMBL/GenBank/DDBJ databases">
        <title>Huge and variable diversity of episymbiotic CPR bacteria and DPANN archaea in groundwater ecosystems.</title>
        <authorList>
            <person name="He C.Y."/>
            <person name="Keren R."/>
            <person name="Whittaker M."/>
            <person name="Farag I.F."/>
            <person name="Doudna J."/>
            <person name="Cate J.H.D."/>
            <person name="Banfield J.F."/>
        </authorList>
    </citation>
    <scope>NUCLEOTIDE SEQUENCE</scope>
    <source>
        <strain evidence="2">NC_groundwater_1813_Pr3_B-0.1um_71_17</strain>
    </source>
</reference>
<gene>
    <name evidence="2" type="ORF">HZA61_09805</name>
</gene>
<evidence type="ECO:0000313" key="3">
    <source>
        <dbReference type="Proteomes" id="UP000696931"/>
    </source>
</evidence>
<keyword evidence="1" id="KW-0812">Transmembrane</keyword>
<accession>A0A933SDM3</accession>
<keyword evidence="1" id="KW-1133">Transmembrane helix</keyword>
<organism evidence="2 3">
    <name type="scientific">Eiseniibacteriota bacterium</name>
    <dbReference type="NCBI Taxonomy" id="2212470"/>
    <lineage>
        <taxon>Bacteria</taxon>
        <taxon>Candidatus Eiseniibacteriota</taxon>
    </lineage>
</organism>
<feature type="transmembrane region" description="Helical" evidence="1">
    <location>
        <begin position="164"/>
        <end position="187"/>
    </location>
</feature>
<proteinExistence type="predicted"/>
<dbReference type="Proteomes" id="UP000696931">
    <property type="component" value="Unassembled WGS sequence"/>
</dbReference>
<feature type="transmembrane region" description="Helical" evidence="1">
    <location>
        <begin position="123"/>
        <end position="152"/>
    </location>
</feature>
<sequence>MNSMPVWAAVLAALLLIALLERTLAQLFEKVADGVRALLGPARAPERGLADVVGGVAGTISGHASEIVKRYQLDAGKLIGGVLLTGLFVFAAAIETALMKVALELVLPFDDTPFALGAWSVSPAVAVAVALLTIEAVVAMLLLVCVGMTDLFAWDRAWPRSRRLVVAVGCGVVLLALIGIQAGLAWLRLSQPDVSAALGELAANGVASAYEPPGQLARVLGSALSALVPVCATAGALGVKLLLVALLAGVLALAAVVVRVAQLALAAVTAVVQFAVRLLQGVLRLFAWPGRTLIDALDALLGAARRPREARR</sequence>
<dbReference type="EMBL" id="JACRIW010000067">
    <property type="protein sequence ID" value="MBI5169770.1"/>
    <property type="molecule type" value="Genomic_DNA"/>
</dbReference>
<dbReference type="AlphaFoldDB" id="A0A933SDM3"/>
<evidence type="ECO:0000313" key="2">
    <source>
        <dbReference type="EMBL" id="MBI5169770.1"/>
    </source>
</evidence>
<feature type="transmembrane region" description="Helical" evidence="1">
    <location>
        <begin position="226"/>
        <end position="253"/>
    </location>
</feature>